<reference evidence="3" key="1">
    <citation type="journal article" date="2023" name="Commun. Biol.">
        <title>Genome analysis of Parmales, the sister group of diatoms, reveals the evolutionary specialization of diatoms from phago-mixotrophs to photoautotrophs.</title>
        <authorList>
            <person name="Ban H."/>
            <person name="Sato S."/>
            <person name="Yoshikawa S."/>
            <person name="Yamada K."/>
            <person name="Nakamura Y."/>
            <person name="Ichinomiya M."/>
            <person name="Sato N."/>
            <person name="Blanc-Mathieu R."/>
            <person name="Endo H."/>
            <person name="Kuwata A."/>
            <person name="Ogata H."/>
        </authorList>
    </citation>
    <scope>NUCLEOTIDE SEQUENCE [LARGE SCALE GENOMIC DNA]</scope>
</reference>
<evidence type="ECO:0000313" key="3">
    <source>
        <dbReference type="Proteomes" id="UP001165065"/>
    </source>
</evidence>
<dbReference type="EMBL" id="BRYA01000303">
    <property type="protein sequence ID" value="GMI46540.1"/>
    <property type="molecule type" value="Genomic_DNA"/>
</dbReference>
<name>A0A9W7LCY6_9STRA</name>
<proteinExistence type="predicted"/>
<accession>A0A9W7LCY6</accession>
<organism evidence="2 3">
    <name type="scientific">Triparma columacea</name>
    <dbReference type="NCBI Taxonomy" id="722753"/>
    <lineage>
        <taxon>Eukaryota</taxon>
        <taxon>Sar</taxon>
        <taxon>Stramenopiles</taxon>
        <taxon>Ochrophyta</taxon>
        <taxon>Bolidophyceae</taxon>
        <taxon>Parmales</taxon>
        <taxon>Triparmaceae</taxon>
        <taxon>Triparma</taxon>
    </lineage>
</organism>
<comment type="caution">
    <text evidence="2">The sequence shown here is derived from an EMBL/GenBank/DDBJ whole genome shotgun (WGS) entry which is preliminary data.</text>
</comment>
<feature type="region of interest" description="Disordered" evidence="1">
    <location>
        <begin position="133"/>
        <end position="187"/>
    </location>
</feature>
<protein>
    <submittedName>
        <fullName evidence="2">Uncharacterized protein</fullName>
    </submittedName>
</protein>
<dbReference type="AlphaFoldDB" id="A0A9W7LCY6"/>
<dbReference type="OrthoDB" id="10617071at2759"/>
<keyword evidence="3" id="KW-1185">Reference proteome</keyword>
<feature type="compositionally biased region" description="Acidic residues" evidence="1">
    <location>
        <begin position="142"/>
        <end position="153"/>
    </location>
</feature>
<gene>
    <name evidence="2" type="ORF">TrCOL_g5749</name>
</gene>
<sequence>MPQLQFWDVILPDIGPVRVEYDGGDTMVVNKVNFKVGTNEALGTHFCHYGNYKVEVSRRSKRASGGFRLKVDGKMVEEGGVSFRKMEEGVYAISGEAASEERRGGEGGANSDVRWTGVAGGSGFGDGCGDGFGDGESGMGEEHDDDEEEEVVEEEKYNHSCSEWGEEERRDVGSIASGSHYAPSSLPRGVQYDEVSKEFTAGMSIKGKYRILGRFKDVKEAKECYEEAYVSNRRRK</sequence>
<evidence type="ECO:0000256" key="1">
    <source>
        <dbReference type="SAM" id="MobiDB-lite"/>
    </source>
</evidence>
<evidence type="ECO:0000313" key="2">
    <source>
        <dbReference type="EMBL" id="GMI46540.1"/>
    </source>
</evidence>
<dbReference type="Proteomes" id="UP001165065">
    <property type="component" value="Unassembled WGS sequence"/>
</dbReference>